<evidence type="ECO:0000313" key="12">
    <source>
        <dbReference type="Proteomes" id="UP000306102"/>
    </source>
</evidence>
<reference evidence="11 12" key="1">
    <citation type="journal article" date="2018" name="Proc. Natl. Acad. Sci. U.S.A.">
        <title>Draft genome sequence of Camellia sinensis var. sinensis provides insights into the evolution of the tea genome and tea quality.</title>
        <authorList>
            <person name="Wei C."/>
            <person name="Yang H."/>
            <person name="Wang S."/>
            <person name="Zhao J."/>
            <person name="Liu C."/>
            <person name="Gao L."/>
            <person name="Xia E."/>
            <person name="Lu Y."/>
            <person name="Tai Y."/>
            <person name="She G."/>
            <person name="Sun J."/>
            <person name="Cao H."/>
            <person name="Tong W."/>
            <person name="Gao Q."/>
            <person name="Li Y."/>
            <person name="Deng W."/>
            <person name="Jiang X."/>
            <person name="Wang W."/>
            <person name="Chen Q."/>
            <person name="Zhang S."/>
            <person name="Li H."/>
            <person name="Wu J."/>
            <person name="Wang P."/>
            <person name="Li P."/>
            <person name="Shi C."/>
            <person name="Zheng F."/>
            <person name="Jian J."/>
            <person name="Huang B."/>
            <person name="Shan D."/>
            <person name="Shi M."/>
            <person name="Fang C."/>
            <person name="Yue Y."/>
            <person name="Li F."/>
            <person name="Li D."/>
            <person name="Wei S."/>
            <person name="Han B."/>
            <person name="Jiang C."/>
            <person name="Yin Y."/>
            <person name="Xia T."/>
            <person name="Zhang Z."/>
            <person name="Bennetzen J.L."/>
            <person name="Zhao S."/>
            <person name="Wan X."/>
        </authorList>
    </citation>
    <scope>NUCLEOTIDE SEQUENCE [LARGE SCALE GENOMIC DNA]</scope>
    <source>
        <strain evidence="12">cv. Shuchazao</strain>
        <tissue evidence="11">Leaf</tissue>
    </source>
</reference>
<evidence type="ECO:0000256" key="4">
    <source>
        <dbReference type="ARBA" id="ARBA00008905"/>
    </source>
</evidence>
<comment type="subunit">
    <text evidence="10">Component of the oligosaccharyltransferase (OST) complex.</text>
</comment>
<evidence type="ECO:0000256" key="10">
    <source>
        <dbReference type="RuleBase" id="RU361143"/>
    </source>
</evidence>
<keyword evidence="7 10" id="KW-0256">Endoplasmic reticulum</keyword>
<evidence type="ECO:0000256" key="2">
    <source>
        <dbReference type="ARBA" id="ARBA00004115"/>
    </source>
</evidence>
<evidence type="ECO:0000256" key="3">
    <source>
        <dbReference type="ARBA" id="ARBA00004922"/>
    </source>
</evidence>
<dbReference type="AlphaFoldDB" id="A0A4S4F0W5"/>
<dbReference type="EMBL" id="SDRB02000534">
    <property type="protein sequence ID" value="THG23061.1"/>
    <property type="molecule type" value="Genomic_DNA"/>
</dbReference>
<evidence type="ECO:0000256" key="1">
    <source>
        <dbReference type="ARBA" id="ARBA00002791"/>
    </source>
</evidence>
<accession>A0A4S4F0W5</accession>
<keyword evidence="9" id="KW-0472">Membrane</keyword>
<sequence length="263" mass="28588">MPLFGGLKATFVTGYGILLQDFLFETSDGSPLTSAFGCPLVETVADEPIIYTLTSLEKENVVLENKFSFLEQPPVIYLVEQLLVVLCCQSIVDFCPPMLESLPTCLRSFPPLLYGVPIIAGRPLLSLDMDYHCKASFLSDLMVGVTSTSGFGCPLVETVVDELTIKVILPEGSKHASAVVPFPLQQHLETSCSYLDVIGNIVAVVVPGHKNQGNPRILSRVVIRTKKATLHGGLDLKIPFQGIDTQPPSKALIKGLNFQLFLI</sequence>
<keyword evidence="5" id="KW-0812">Transmembrane</keyword>
<evidence type="ECO:0000313" key="11">
    <source>
        <dbReference type="EMBL" id="THG23061.1"/>
    </source>
</evidence>
<dbReference type="UniPathway" id="UPA00378"/>
<comment type="similarity">
    <text evidence="4 10">Belongs to the OST1 family.</text>
</comment>
<dbReference type="InterPro" id="IPR007676">
    <property type="entry name" value="Ribophorin_I"/>
</dbReference>
<comment type="pathway">
    <text evidence="3 10">Protein modification; protein glycosylation.</text>
</comment>
<comment type="caution">
    <text evidence="11">The sequence shown here is derived from an EMBL/GenBank/DDBJ whole genome shotgun (WGS) entry which is preliminary data.</text>
</comment>
<organism evidence="11 12">
    <name type="scientific">Camellia sinensis var. sinensis</name>
    <name type="common">China tea</name>
    <dbReference type="NCBI Taxonomy" id="542762"/>
    <lineage>
        <taxon>Eukaryota</taxon>
        <taxon>Viridiplantae</taxon>
        <taxon>Streptophyta</taxon>
        <taxon>Embryophyta</taxon>
        <taxon>Tracheophyta</taxon>
        <taxon>Spermatophyta</taxon>
        <taxon>Magnoliopsida</taxon>
        <taxon>eudicotyledons</taxon>
        <taxon>Gunneridae</taxon>
        <taxon>Pentapetalae</taxon>
        <taxon>asterids</taxon>
        <taxon>Ericales</taxon>
        <taxon>Theaceae</taxon>
        <taxon>Camellia</taxon>
    </lineage>
</organism>
<dbReference type="Pfam" id="PF04597">
    <property type="entry name" value="Ribophorin_I"/>
    <property type="match status" value="1"/>
</dbReference>
<protein>
    <recommendedName>
        <fullName evidence="10">Dolichyl-diphosphooligosaccharide--protein glycosyltransferase subunit 1</fullName>
    </recommendedName>
</protein>
<dbReference type="GO" id="GO:0008250">
    <property type="term" value="C:oligosaccharyltransferase complex"/>
    <property type="evidence" value="ECO:0007669"/>
    <property type="project" value="UniProtKB-UniRule"/>
</dbReference>
<comment type="function">
    <text evidence="1 10">Subunit of the oligosaccharyl transferase (OST) complex that catalyzes the initial transfer of a defined glycan (Glc(3)Man(9)GlcNAc(2) in eukaryotes) from the lipid carrier dolichol-pyrophosphate to an asparagine residue within an Asn-X-Ser/Thr consensus motif in nascent polypeptide chains, the first step in protein N-glycosylation. N-glycosylation occurs cotranslationally and the complex associates with the Sec61 complex at the channel-forming translocon complex that mediates protein translocation across the endoplasmic reticulum (ER). All subunits are required for a maximal enzyme activity.</text>
</comment>
<evidence type="ECO:0000256" key="5">
    <source>
        <dbReference type="ARBA" id="ARBA00022692"/>
    </source>
</evidence>
<dbReference type="PANTHER" id="PTHR21049:SF2">
    <property type="entry name" value="DOLICHYL-DIPHOSPHOOLIGOSACCHARIDE--PROTEIN GLYCOSYLTRANSFERASE SUBUNIT 1B"/>
    <property type="match status" value="1"/>
</dbReference>
<proteinExistence type="inferred from homology"/>
<dbReference type="Proteomes" id="UP000306102">
    <property type="component" value="Unassembled WGS sequence"/>
</dbReference>
<dbReference type="PANTHER" id="PTHR21049">
    <property type="entry name" value="RIBOPHORIN I"/>
    <property type="match status" value="1"/>
</dbReference>
<comment type="subcellular location">
    <subcellularLocation>
        <location evidence="2 10">Endoplasmic reticulum membrane</location>
        <topology evidence="2 10">Single-pass type I membrane protein</topology>
    </subcellularLocation>
</comment>
<dbReference type="GO" id="GO:0018279">
    <property type="term" value="P:protein N-linked glycosylation via asparagine"/>
    <property type="evidence" value="ECO:0007669"/>
    <property type="project" value="TreeGrafter"/>
</dbReference>
<evidence type="ECO:0000256" key="7">
    <source>
        <dbReference type="ARBA" id="ARBA00022824"/>
    </source>
</evidence>
<evidence type="ECO:0000256" key="8">
    <source>
        <dbReference type="ARBA" id="ARBA00022989"/>
    </source>
</evidence>
<keyword evidence="12" id="KW-1185">Reference proteome</keyword>
<name>A0A4S4F0W5_CAMSN</name>
<dbReference type="STRING" id="542762.A0A4S4F0W5"/>
<keyword evidence="6" id="KW-0732">Signal</keyword>
<gene>
    <name evidence="11" type="ORF">TEA_024776</name>
</gene>
<evidence type="ECO:0000256" key="6">
    <source>
        <dbReference type="ARBA" id="ARBA00022729"/>
    </source>
</evidence>
<keyword evidence="8" id="KW-1133">Transmembrane helix</keyword>
<evidence type="ECO:0000256" key="9">
    <source>
        <dbReference type="ARBA" id="ARBA00023136"/>
    </source>
</evidence>